<evidence type="ECO:0000313" key="5">
    <source>
        <dbReference type="Proteomes" id="UP000756346"/>
    </source>
</evidence>
<dbReference type="InterPro" id="IPR036910">
    <property type="entry name" value="HMG_box_dom_sf"/>
</dbReference>
<feature type="compositionally biased region" description="Polar residues" evidence="3">
    <location>
        <begin position="87"/>
        <end position="96"/>
    </location>
</feature>
<dbReference type="SUPFAM" id="SSF47095">
    <property type="entry name" value="HMG-box"/>
    <property type="match status" value="1"/>
</dbReference>
<keyword evidence="1" id="KW-0238">DNA-binding</keyword>
<keyword evidence="2" id="KW-0539">Nucleus</keyword>
<evidence type="ECO:0008006" key="6">
    <source>
        <dbReference type="Google" id="ProtNLM"/>
    </source>
</evidence>
<dbReference type="GO" id="GO:0000981">
    <property type="term" value="F:DNA-binding transcription factor activity, RNA polymerase II-specific"/>
    <property type="evidence" value="ECO:0007669"/>
    <property type="project" value="TreeGrafter"/>
</dbReference>
<dbReference type="PANTHER" id="PTHR45789">
    <property type="entry name" value="FI18025P1"/>
    <property type="match status" value="1"/>
</dbReference>
<dbReference type="Proteomes" id="UP000756346">
    <property type="component" value="Unassembled WGS sequence"/>
</dbReference>
<protein>
    <recommendedName>
        <fullName evidence="6">HMG box domain-containing protein</fullName>
    </recommendedName>
</protein>
<gene>
    <name evidence="4" type="ORF">B0I36DRAFT_386761</name>
</gene>
<evidence type="ECO:0000256" key="3">
    <source>
        <dbReference type="SAM" id="MobiDB-lite"/>
    </source>
</evidence>
<dbReference type="InterPro" id="IPR051356">
    <property type="entry name" value="SOX/SOX-like_TF"/>
</dbReference>
<dbReference type="GeneID" id="70190671"/>
<proteinExistence type="predicted"/>
<evidence type="ECO:0000256" key="2">
    <source>
        <dbReference type="ARBA" id="ARBA00023242"/>
    </source>
</evidence>
<organism evidence="4 5">
    <name type="scientific">Microdochium trichocladiopsis</name>
    <dbReference type="NCBI Taxonomy" id="1682393"/>
    <lineage>
        <taxon>Eukaryota</taxon>
        <taxon>Fungi</taxon>
        <taxon>Dikarya</taxon>
        <taxon>Ascomycota</taxon>
        <taxon>Pezizomycotina</taxon>
        <taxon>Sordariomycetes</taxon>
        <taxon>Xylariomycetidae</taxon>
        <taxon>Xylariales</taxon>
        <taxon>Microdochiaceae</taxon>
        <taxon>Microdochium</taxon>
    </lineage>
</organism>
<comment type="caution">
    <text evidence="4">The sequence shown here is derived from an EMBL/GenBank/DDBJ whole genome shotgun (WGS) entry which is preliminary data.</text>
</comment>
<dbReference type="PANTHER" id="PTHR45789:SF2">
    <property type="entry name" value="FI18025P1"/>
    <property type="match status" value="1"/>
</dbReference>
<keyword evidence="5" id="KW-1185">Reference proteome</keyword>
<reference evidence="4" key="1">
    <citation type="journal article" date="2021" name="Nat. Commun.">
        <title>Genetic determinants of endophytism in the Arabidopsis root mycobiome.</title>
        <authorList>
            <person name="Mesny F."/>
            <person name="Miyauchi S."/>
            <person name="Thiergart T."/>
            <person name="Pickel B."/>
            <person name="Atanasova L."/>
            <person name="Karlsson M."/>
            <person name="Huettel B."/>
            <person name="Barry K.W."/>
            <person name="Haridas S."/>
            <person name="Chen C."/>
            <person name="Bauer D."/>
            <person name="Andreopoulos W."/>
            <person name="Pangilinan J."/>
            <person name="LaButti K."/>
            <person name="Riley R."/>
            <person name="Lipzen A."/>
            <person name="Clum A."/>
            <person name="Drula E."/>
            <person name="Henrissat B."/>
            <person name="Kohler A."/>
            <person name="Grigoriev I.V."/>
            <person name="Martin F.M."/>
            <person name="Hacquard S."/>
        </authorList>
    </citation>
    <scope>NUCLEOTIDE SEQUENCE</scope>
    <source>
        <strain evidence="4">MPI-CAGE-CH-0230</strain>
    </source>
</reference>
<evidence type="ECO:0000313" key="4">
    <source>
        <dbReference type="EMBL" id="KAH7026512.1"/>
    </source>
</evidence>
<accession>A0A9P8Y3H9</accession>
<dbReference type="AlphaFoldDB" id="A0A9P8Y3H9"/>
<dbReference type="EMBL" id="JAGTJQ010000008">
    <property type="protein sequence ID" value="KAH7026512.1"/>
    <property type="molecule type" value="Genomic_DNA"/>
</dbReference>
<dbReference type="OrthoDB" id="2307332at2759"/>
<evidence type="ECO:0000256" key="1">
    <source>
        <dbReference type="ARBA" id="ARBA00023125"/>
    </source>
</evidence>
<sequence>MDFKTMHDAAYELMCVLNFKEDINPQYQKKEKKRPYMPLPLPKVVLQTLPSSSAIFEIISTPHESQLNTRVKPPTATEQKQEPKECSGSNSASQKGTRPKGPANGVQKSRVKPKKDDRSLAGRIEAAEMQKEAREIGPWSKLFHGREEAAELQHRIWQLVFRSSKIRRQECSKIGKGGREESKPKRSMNSFMLYRKTYQDAACAYFRNHHHQKISQLCGLAWSLEPVEVRATFSALAVFEHIALYEAFPDYVFQPMKNEEKGKMTGRVKKEQGHGVGLTANLSATTIRQLQRQPITARHFNQLAHRPPYGQSIGKLHHAAPKTMDVTYWRPPMAQLGTANRRPPTMDNYYIQSTGLSNSLSTPGVGLGYPQLPFDSTFINEFMAMGVKSESSLLDENAATILGSGSLSSMSGTHPYMQGTFPLIAQQFDGLTGGEFGTHLGDYGLVDDIKWEDYLHC</sequence>
<dbReference type="Gene3D" id="1.10.30.10">
    <property type="entry name" value="High mobility group box domain"/>
    <property type="match status" value="1"/>
</dbReference>
<feature type="region of interest" description="Disordered" evidence="3">
    <location>
        <begin position="65"/>
        <end position="121"/>
    </location>
</feature>
<dbReference type="GO" id="GO:0005634">
    <property type="term" value="C:nucleus"/>
    <property type="evidence" value="ECO:0007669"/>
    <property type="project" value="TreeGrafter"/>
</dbReference>
<dbReference type="GO" id="GO:0000978">
    <property type="term" value="F:RNA polymerase II cis-regulatory region sequence-specific DNA binding"/>
    <property type="evidence" value="ECO:0007669"/>
    <property type="project" value="TreeGrafter"/>
</dbReference>
<dbReference type="RefSeq" id="XP_046009729.1">
    <property type="nucleotide sequence ID" value="XM_046161125.1"/>
</dbReference>
<name>A0A9P8Y3H9_9PEZI</name>